<accession>A0A544YEE1</accession>
<dbReference type="EMBL" id="VIRM01000058">
    <property type="protein sequence ID" value="TQS14882.1"/>
    <property type="molecule type" value="Genomic_DNA"/>
</dbReference>
<dbReference type="Gene3D" id="3.40.630.30">
    <property type="match status" value="1"/>
</dbReference>
<feature type="compositionally biased region" description="Basic and acidic residues" evidence="3">
    <location>
        <begin position="81"/>
        <end position="90"/>
    </location>
</feature>
<reference evidence="5 6" key="1">
    <citation type="submission" date="2019-07" db="EMBL/GenBank/DDBJ databases">
        <title>Microbispora hainanensis DSM 45428.</title>
        <authorList>
            <person name="Thawai C."/>
        </authorList>
    </citation>
    <scope>NUCLEOTIDE SEQUENCE [LARGE SCALE GENOMIC DNA]</scope>
    <source>
        <strain evidence="5 6">DSM 45428</strain>
    </source>
</reference>
<dbReference type="PANTHER" id="PTHR43877:SF1">
    <property type="entry name" value="ACETYLTRANSFERASE"/>
    <property type="match status" value="1"/>
</dbReference>
<evidence type="ECO:0000313" key="5">
    <source>
        <dbReference type="EMBL" id="TQS14882.1"/>
    </source>
</evidence>
<keyword evidence="1 5" id="KW-0808">Transferase</keyword>
<keyword evidence="2" id="KW-0012">Acyltransferase</keyword>
<sequence length="382" mass="41677">MQTKRVAPIENDAAQEEDDPDGPADHSPLAGLHAIARACDHPGPAMSWRHFTASVWSGPGGERAEAWVAHDSGRINSAQTDDSRTHDGQADGRLTGSRAHSGRIGGQLGGQGVGDAVTGGYLLHFPQDDNTHLALLRLMTHPDRRREGIGGALLDHAIGRAREEGRRVLVAEAAADGPGTAFAKARGFSPASTETRLVLDLRTADWSGLELLRARAVRHATGYSLERWAGPTPDDLLGDMARLTEGMNDDPLGDLAMEDQRWTADRVRAREEMLARAGQRTYTMIARHTAGGEPAGFTQLIVDAERPEGWGRQFSTTVLGPHRGRRLGLVLKLANITWFRACEPSVERVITWNSTANPHMLAINEAMGFKIFDTWHQWQLDI</sequence>
<dbReference type="PANTHER" id="PTHR43877">
    <property type="entry name" value="AMINOALKYLPHOSPHONATE N-ACETYLTRANSFERASE-RELATED-RELATED"/>
    <property type="match status" value="1"/>
</dbReference>
<gene>
    <name evidence="5" type="ORF">FLX08_33525</name>
</gene>
<feature type="compositionally biased region" description="Acidic residues" evidence="3">
    <location>
        <begin position="13"/>
        <end position="22"/>
    </location>
</feature>
<dbReference type="InterPro" id="IPR050832">
    <property type="entry name" value="Bact_Acetyltransf"/>
</dbReference>
<dbReference type="RefSeq" id="WP_142624270.1">
    <property type="nucleotide sequence ID" value="NZ_VIRM01000058.1"/>
</dbReference>
<dbReference type="Pfam" id="PF00583">
    <property type="entry name" value="Acetyltransf_1"/>
    <property type="match status" value="1"/>
</dbReference>
<dbReference type="GO" id="GO:0016747">
    <property type="term" value="F:acyltransferase activity, transferring groups other than amino-acyl groups"/>
    <property type="evidence" value="ECO:0007669"/>
    <property type="project" value="InterPro"/>
</dbReference>
<evidence type="ECO:0000259" key="4">
    <source>
        <dbReference type="PROSITE" id="PS51186"/>
    </source>
</evidence>
<dbReference type="AlphaFoldDB" id="A0A544YEE1"/>
<protein>
    <submittedName>
        <fullName evidence="5">GNAT family N-acetyltransferase</fullName>
    </submittedName>
</protein>
<evidence type="ECO:0000256" key="3">
    <source>
        <dbReference type="SAM" id="MobiDB-lite"/>
    </source>
</evidence>
<dbReference type="PROSITE" id="PS51186">
    <property type="entry name" value="GNAT"/>
    <property type="match status" value="1"/>
</dbReference>
<dbReference type="InterPro" id="IPR000182">
    <property type="entry name" value="GNAT_dom"/>
</dbReference>
<dbReference type="CDD" id="cd04301">
    <property type="entry name" value="NAT_SF"/>
    <property type="match status" value="1"/>
</dbReference>
<evidence type="ECO:0000313" key="6">
    <source>
        <dbReference type="Proteomes" id="UP000316541"/>
    </source>
</evidence>
<feature type="region of interest" description="Disordered" evidence="3">
    <location>
        <begin position="1"/>
        <end position="29"/>
    </location>
</feature>
<organism evidence="5 6">
    <name type="scientific">Microbispora hainanensis</name>
    <dbReference type="NCBI Taxonomy" id="568844"/>
    <lineage>
        <taxon>Bacteria</taxon>
        <taxon>Bacillati</taxon>
        <taxon>Actinomycetota</taxon>
        <taxon>Actinomycetes</taxon>
        <taxon>Streptosporangiales</taxon>
        <taxon>Streptosporangiaceae</taxon>
        <taxon>Microbispora</taxon>
    </lineage>
</organism>
<dbReference type="InterPro" id="IPR016181">
    <property type="entry name" value="Acyl_CoA_acyltransferase"/>
</dbReference>
<name>A0A544YEE1_9ACTN</name>
<proteinExistence type="predicted"/>
<feature type="region of interest" description="Disordered" evidence="3">
    <location>
        <begin position="76"/>
        <end position="110"/>
    </location>
</feature>
<evidence type="ECO:0000256" key="1">
    <source>
        <dbReference type="ARBA" id="ARBA00022679"/>
    </source>
</evidence>
<feature type="domain" description="N-acetyltransferase" evidence="4">
    <location>
        <begin position="46"/>
        <end position="212"/>
    </location>
</feature>
<dbReference type="Proteomes" id="UP000316541">
    <property type="component" value="Unassembled WGS sequence"/>
</dbReference>
<comment type="caution">
    <text evidence="5">The sequence shown here is derived from an EMBL/GenBank/DDBJ whole genome shotgun (WGS) entry which is preliminary data.</text>
</comment>
<dbReference type="SUPFAM" id="SSF55729">
    <property type="entry name" value="Acyl-CoA N-acyltransferases (Nat)"/>
    <property type="match status" value="2"/>
</dbReference>
<evidence type="ECO:0000256" key="2">
    <source>
        <dbReference type="ARBA" id="ARBA00023315"/>
    </source>
</evidence>